<proteinExistence type="predicted"/>
<evidence type="ECO:0000313" key="2">
    <source>
        <dbReference type="EMBL" id="PJJ81503.1"/>
    </source>
</evidence>
<reference evidence="2 3" key="1">
    <citation type="submission" date="2017-11" db="EMBL/GenBank/DDBJ databases">
        <title>Genomic Encyclopedia of Archaeal and Bacterial Type Strains, Phase II (KMG-II): From Individual Species to Whole Genera.</title>
        <authorList>
            <person name="Goeker M."/>
        </authorList>
    </citation>
    <scope>NUCLEOTIDE SEQUENCE [LARGE SCALE GENOMIC DNA]</scope>
    <source>
        <strain evidence="2 3">DSM 16400</strain>
    </source>
</reference>
<keyword evidence="1" id="KW-0472">Membrane</keyword>
<dbReference type="Proteomes" id="UP000231742">
    <property type="component" value="Unassembled WGS sequence"/>
</dbReference>
<comment type="caution">
    <text evidence="2">The sequence shown here is derived from an EMBL/GenBank/DDBJ whole genome shotgun (WGS) entry which is preliminary data.</text>
</comment>
<sequence length="583" mass="62120">MIRFLRARIGGEQGAALPMVIGITVVLGLLVTTAVAYATGGFRQAAATQEWSASLAAAYAGVEDYQSRLSEDTSYVQYGNPAADFSSTSDVRLPTGTNVNAAFNTLASEPWVKVPGSDDNSFFRYEVDNSNYQSSGTIRVRATGKVGSETRTIVADLRQSGFIDFLYFTDYEIMDPSFSSASNSCVKYWWDGRSSISGNCGEIAFSGGDTIDGPVHSNDTIRICSASFLGAVTTSYRPSSGIKYNPRDSNGNYCNGQSFAIPGSPSFSPVIGMPATNSQHLRETRSDLVTDGVPRPGCLYTGPTEITLNSNGTITVYSPWTKKTQITGSPATGGSTPAMCGSLSQLRSTSGATFTMPPSNVIYVQNVPSVASDPNYWSSSSRPSGLSCVGVNGRTDENGNGNGIGYPVRYENAPSGSYGCRNGDLFVKGTVNGQATLSAEHYVYVTGDIVYRDDQEDVLGLVGNDAIWVWNPTTGSNRYYDNTLLGGYNRRIDAAILSVGHTFAVQNPSIGSGRGTLTVNGAIAQKFRGIVRSGSGGYVKNYVYDVRLKYVAPPKFLSPVTTTYGVNVWIEVEPAFEASGAAR</sequence>
<accession>A0A2M9D7M0</accession>
<dbReference type="AlphaFoldDB" id="A0A2M9D7M0"/>
<keyword evidence="1" id="KW-0812">Transmembrane</keyword>
<dbReference type="RefSeq" id="WP_100388176.1">
    <property type="nucleotide sequence ID" value="NZ_BMZU01000001.1"/>
</dbReference>
<name>A0A2M9D7M0_9MICO</name>
<dbReference type="OrthoDB" id="36432at2"/>
<dbReference type="EMBL" id="PGFH01000001">
    <property type="protein sequence ID" value="PJJ81503.1"/>
    <property type="molecule type" value="Genomic_DNA"/>
</dbReference>
<evidence type="ECO:0000256" key="1">
    <source>
        <dbReference type="SAM" id="Phobius"/>
    </source>
</evidence>
<feature type="transmembrane region" description="Helical" evidence="1">
    <location>
        <begin position="20"/>
        <end position="40"/>
    </location>
</feature>
<gene>
    <name evidence="2" type="ORF">CLV85_0680</name>
</gene>
<keyword evidence="1" id="KW-1133">Transmembrane helix</keyword>
<evidence type="ECO:0000313" key="3">
    <source>
        <dbReference type="Proteomes" id="UP000231742"/>
    </source>
</evidence>
<protein>
    <submittedName>
        <fullName evidence="2">Uncharacterized protein</fullName>
    </submittedName>
</protein>
<organism evidence="2 3">
    <name type="scientific">Salinibacterium amurskyense</name>
    <dbReference type="NCBI Taxonomy" id="205941"/>
    <lineage>
        <taxon>Bacteria</taxon>
        <taxon>Bacillati</taxon>
        <taxon>Actinomycetota</taxon>
        <taxon>Actinomycetes</taxon>
        <taxon>Micrococcales</taxon>
        <taxon>Microbacteriaceae</taxon>
        <taxon>Salinibacterium</taxon>
    </lineage>
</organism>
<keyword evidence="3" id="KW-1185">Reference proteome</keyword>